<dbReference type="AlphaFoldDB" id="A0A1I6V0H6"/>
<protein>
    <submittedName>
        <fullName evidence="1">Uncharacterized protein</fullName>
    </submittedName>
</protein>
<accession>A0A1I6V0H6</accession>
<reference evidence="1 2" key="1">
    <citation type="submission" date="2016-10" db="EMBL/GenBank/DDBJ databases">
        <authorList>
            <person name="de Groot N.N."/>
        </authorList>
    </citation>
    <scope>NUCLEOTIDE SEQUENCE [LARGE SCALE GENOMIC DNA]</scope>
    <source>
        <strain evidence="1 2">DSM 17074</strain>
    </source>
</reference>
<evidence type="ECO:0000313" key="2">
    <source>
        <dbReference type="Proteomes" id="UP000199139"/>
    </source>
</evidence>
<dbReference type="Proteomes" id="UP000199139">
    <property type="component" value="Unassembled WGS sequence"/>
</dbReference>
<evidence type="ECO:0000313" key="1">
    <source>
        <dbReference type="EMBL" id="SFT07163.1"/>
    </source>
</evidence>
<proteinExistence type="predicted"/>
<name>A0A1I6V0H6_9BACI</name>
<dbReference type="EMBL" id="FPAI01000039">
    <property type="protein sequence ID" value="SFT07163.1"/>
    <property type="molecule type" value="Genomic_DNA"/>
</dbReference>
<organism evidence="1 2">
    <name type="scientific">Halolactibacillus miurensis</name>
    <dbReference type="NCBI Taxonomy" id="306541"/>
    <lineage>
        <taxon>Bacteria</taxon>
        <taxon>Bacillati</taxon>
        <taxon>Bacillota</taxon>
        <taxon>Bacilli</taxon>
        <taxon>Bacillales</taxon>
        <taxon>Bacillaceae</taxon>
        <taxon>Halolactibacillus</taxon>
    </lineage>
</organism>
<gene>
    <name evidence="1" type="ORF">SAMN05421668_1391</name>
</gene>
<dbReference type="RefSeq" id="WP_062323597.1">
    <property type="nucleotide sequence ID" value="NZ_FPAI01000039.1"/>
</dbReference>
<sequence length="96" mass="11239">MGMKAIFSNRLYKHTIDPDFVMSMAHTLQVFNQAKHFRYQAEVRELRGVKAKSSVSIHQQLKQRYGLNDYYANSAVQEGRALLSAQKELKKMYIRE</sequence>